<dbReference type="InterPro" id="IPR039422">
    <property type="entry name" value="MarR/SlyA-like"/>
</dbReference>
<dbReference type="PRINTS" id="PR00598">
    <property type="entry name" value="HTHMARR"/>
</dbReference>
<dbReference type="GO" id="GO:0003677">
    <property type="term" value="F:DNA binding"/>
    <property type="evidence" value="ECO:0007669"/>
    <property type="project" value="UniProtKB-KW"/>
</dbReference>
<proteinExistence type="predicted"/>
<name>A0A7H0YET6_9BACL</name>
<evidence type="ECO:0000313" key="6">
    <source>
        <dbReference type="Proteomes" id="UP000516384"/>
    </source>
</evidence>
<dbReference type="SUPFAM" id="SSF46785">
    <property type="entry name" value="Winged helix' DNA-binding domain"/>
    <property type="match status" value="1"/>
</dbReference>
<keyword evidence="1" id="KW-0805">Transcription regulation</keyword>
<reference evidence="5 6" key="1">
    <citation type="submission" date="2020-09" db="EMBL/GenBank/DDBJ databases">
        <title>Characterization of Paenibacillus peoriae strain ZF390 with broad-spectrum antimicrobial activity as a potential biocontrol agent.</title>
        <authorList>
            <person name="Li L."/>
            <person name="Zhao Y."/>
            <person name="Li B."/>
            <person name="Xie X."/>
        </authorList>
    </citation>
    <scope>NUCLEOTIDE SEQUENCE [LARGE SCALE GENOMIC DNA]</scope>
    <source>
        <strain evidence="5 6">ZF390</strain>
    </source>
</reference>
<dbReference type="PANTHER" id="PTHR33164">
    <property type="entry name" value="TRANSCRIPTIONAL REGULATOR, MARR FAMILY"/>
    <property type="match status" value="1"/>
</dbReference>
<organism evidence="5 6">
    <name type="scientific">Paenibacillus peoriae</name>
    <dbReference type="NCBI Taxonomy" id="59893"/>
    <lineage>
        <taxon>Bacteria</taxon>
        <taxon>Bacillati</taxon>
        <taxon>Bacillota</taxon>
        <taxon>Bacilli</taxon>
        <taxon>Bacillales</taxon>
        <taxon>Paenibacillaceae</taxon>
        <taxon>Paenibacillus</taxon>
    </lineage>
</organism>
<protein>
    <submittedName>
        <fullName evidence="5">MarR family transcriptional regulator</fullName>
    </submittedName>
</protein>
<keyword evidence="2" id="KW-0238">DNA-binding</keyword>
<dbReference type="GO" id="GO:0006950">
    <property type="term" value="P:response to stress"/>
    <property type="evidence" value="ECO:0007669"/>
    <property type="project" value="TreeGrafter"/>
</dbReference>
<dbReference type="InterPro" id="IPR000835">
    <property type="entry name" value="HTH_MarR-typ"/>
</dbReference>
<dbReference type="PROSITE" id="PS01117">
    <property type="entry name" value="HTH_MARR_1"/>
    <property type="match status" value="1"/>
</dbReference>
<dbReference type="InterPro" id="IPR036390">
    <property type="entry name" value="WH_DNA-bd_sf"/>
</dbReference>
<feature type="domain" description="HTH marR-type" evidence="4">
    <location>
        <begin position="1"/>
        <end position="145"/>
    </location>
</feature>
<dbReference type="RefSeq" id="WP_061830185.1">
    <property type="nucleotide sequence ID" value="NZ_CP061172.1"/>
</dbReference>
<evidence type="ECO:0000313" key="5">
    <source>
        <dbReference type="EMBL" id="QNR69594.1"/>
    </source>
</evidence>
<dbReference type="PROSITE" id="PS50995">
    <property type="entry name" value="HTH_MARR_2"/>
    <property type="match status" value="1"/>
</dbReference>
<dbReference type="Gene3D" id="1.10.10.10">
    <property type="entry name" value="Winged helix-like DNA-binding domain superfamily/Winged helix DNA-binding domain"/>
    <property type="match status" value="1"/>
</dbReference>
<dbReference type="GO" id="GO:0003700">
    <property type="term" value="F:DNA-binding transcription factor activity"/>
    <property type="evidence" value="ECO:0007669"/>
    <property type="project" value="InterPro"/>
</dbReference>
<dbReference type="Proteomes" id="UP000516384">
    <property type="component" value="Chromosome"/>
</dbReference>
<dbReference type="PANTHER" id="PTHR33164:SF58">
    <property type="entry name" value="DNA-BINDING TRANSCRIPTIONAL REPRESSOR SCOC"/>
    <property type="match status" value="1"/>
</dbReference>
<dbReference type="Pfam" id="PF12802">
    <property type="entry name" value="MarR_2"/>
    <property type="match status" value="1"/>
</dbReference>
<evidence type="ECO:0000256" key="3">
    <source>
        <dbReference type="ARBA" id="ARBA00023163"/>
    </source>
</evidence>
<dbReference type="InterPro" id="IPR036388">
    <property type="entry name" value="WH-like_DNA-bd_sf"/>
</dbReference>
<gene>
    <name evidence="5" type="ORF">IAQ67_11575</name>
</gene>
<evidence type="ECO:0000256" key="1">
    <source>
        <dbReference type="ARBA" id="ARBA00023015"/>
    </source>
</evidence>
<keyword evidence="3" id="KW-0804">Transcription</keyword>
<sequence>MEYSKALRELYIMQQTYATFFSVTNKLQIQGDNYFEKLTSRQYMIMLAIAHLPEDETTLVNIARKLETSKQSAQKLVVNLENKGYLITTPSKRDKRAINVEITELGKRVMLECGEKAICLMADIFNEFTTEELEVLWSLLKRIYGTHNEEYVGFEEDVNYKFEDLEGFQGAQIRALDSFILRRKHFK</sequence>
<dbReference type="SMART" id="SM00347">
    <property type="entry name" value="HTH_MARR"/>
    <property type="match status" value="1"/>
</dbReference>
<evidence type="ECO:0000256" key="2">
    <source>
        <dbReference type="ARBA" id="ARBA00023125"/>
    </source>
</evidence>
<accession>A0A7H0YET6</accession>
<dbReference type="AlphaFoldDB" id="A0A7H0YET6"/>
<dbReference type="EMBL" id="CP061172">
    <property type="protein sequence ID" value="QNR69594.1"/>
    <property type="molecule type" value="Genomic_DNA"/>
</dbReference>
<evidence type="ECO:0000259" key="4">
    <source>
        <dbReference type="PROSITE" id="PS50995"/>
    </source>
</evidence>
<dbReference type="InterPro" id="IPR023187">
    <property type="entry name" value="Tscrpt_reg_MarR-type_CS"/>
</dbReference>